<protein>
    <submittedName>
        <fullName evidence="1">Uncharacterized protein</fullName>
    </submittedName>
</protein>
<organism evidence="1 2">
    <name type="scientific">Ficus carica</name>
    <name type="common">Common fig</name>
    <dbReference type="NCBI Taxonomy" id="3494"/>
    <lineage>
        <taxon>Eukaryota</taxon>
        <taxon>Viridiplantae</taxon>
        <taxon>Streptophyta</taxon>
        <taxon>Embryophyta</taxon>
        <taxon>Tracheophyta</taxon>
        <taxon>Spermatophyta</taxon>
        <taxon>Magnoliopsida</taxon>
        <taxon>eudicotyledons</taxon>
        <taxon>Gunneridae</taxon>
        <taxon>Pentapetalae</taxon>
        <taxon>rosids</taxon>
        <taxon>fabids</taxon>
        <taxon>Rosales</taxon>
        <taxon>Moraceae</taxon>
        <taxon>Ficeae</taxon>
        <taxon>Ficus</taxon>
    </lineage>
</organism>
<sequence>MMMRKLVIPRVPVIYIIALVSTISAQPAFSSPSFSSLPPEIPPPSTSVAPDAINLGRRIAILLLKTSHYHSKVTYDWNRVLFCLNSRCVKADGTMATKTGDDRLDMGFRPSTRYARRRRLRGDYGSGERLVEKILVLRWRVAKENGGGLGGREAHGGGGEGGELVATEPDPAVENNIVAARQQCRSFTDEAWTRPRGVWWTFTWSKSRGTKS</sequence>
<evidence type="ECO:0000313" key="2">
    <source>
        <dbReference type="Proteomes" id="UP001187192"/>
    </source>
</evidence>
<proteinExistence type="predicted"/>
<keyword evidence="2" id="KW-1185">Reference proteome</keyword>
<evidence type="ECO:0000313" key="1">
    <source>
        <dbReference type="EMBL" id="GMN67101.1"/>
    </source>
</evidence>
<dbReference type="EMBL" id="BTGU01000405">
    <property type="protein sequence ID" value="GMN67101.1"/>
    <property type="molecule type" value="Genomic_DNA"/>
</dbReference>
<dbReference type="Proteomes" id="UP001187192">
    <property type="component" value="Unassembled WGS sequence"/>
</dbReference>
<name>A0AA88JCH3_FICCA</name>
<comment type="caution">
    <text evidence="1">The sequence shown here is derived from an EMBL/GenBank/DDBJ whole genome shotgun (WGS) entry which is preliminary data.</text>
</comment>
<dbReference type="AlphaFoldDB" id="A0AA88JCH3"/>
<gene>
    <name evidence="1" type="ORF">TIFTF001_036165</name>
</gene>
<reference evidence="1" key="1">
    <citation type="submission" date="2023-07" db="EMBL/GenBank/DDBJ databases">
        <title>draft genome sequence of fig (Ficus carica).</title>
        <authorList>
            <person name="Takahashi T."/>
            <person name="Nishimura K."/>
        </authorList>
    </citation>
    <scope>NUCLEOTIDE SEQUENCE</scope>
</reference>
<accession>A0AA88JCH3</accession>